<dbReference type="GO" id="GO:0005886">
    <property type="term" value="C:plasma membrane"/>
    <property type="evidence" value="ECO:0007669"/>
    <property type="project" value="UniProtKB-SubCell"/>
</dbReference>
<dbReference type="InterPro" id="IPR029039">
    <property type="entry name" value="Flavoprotein-like_sf"/>
</dbReference>
<dbReference type="NCBIfam" id="TIGR01197">
    <property type="entry name" value="nramp"/>
    <property type="match status" value="1"/>
</dbReference>
<comment type="subcellular location">
    <subcellularLocation>
        <location evidence="6">Cell membrane</location>
        <topology evidence="6">Multi-pass membrane protein</topology>
    </subcellularLocation>
    <subcellularLocation>
        <location evidence="1">Membrane</location>
        <topology evidence="1">Multi-pass membrane protein</topology>
    </subcellularLocation>
</comment>
<dbReference type="SMR" id="A0A679LD84"/>
<dbReference type="AlphaFoldDB" id="A0A679LD84"/>
<proteinExistence type="inferred from homology"/>
<evidence type="ECO:0000256" key="5">
    <source>
        <dbReference type="ARBA" id="ARBA00023136"/>
    </source>
</evidence>
<dbReference type="Pfam" id="PF03358">
    <property type="entry name" value="FMN_red"/>
    <property type="match status" value="1"/>
</dbReference>
<feature type="transmembrane region" description="Helical" evidence="6">
    <location>
        <begin position="318"/>
        <end position="339"/>
    </location>
</feature>
<evidence type="ECO:0000256" key="6">
    <source>
        <dbReference type="HAMAP-Rule" id="MF_00221"/>
    </source>
</evidence>
<dbReference type="InterPro" id="IPR005025">
    <property type="entry name" value="FMN_Rdtase-like_dom"/>
</dbReference>
<sequence length="684" mass="72834">MTTTSDQNAAAPPRFDGLRALFINATLKRSPELSHTDGLIERSSGIMREHGVQVDTLRAVDHDIATGVWPDMTEHGWATDEWPALYRRVLDAHILVLCGPIWLGDNSSVMKRVIERLYACSSLLNEDGQYAYYGRAGGCLITGNEDGVKHCAMNVLYSLQHLGYTIPPQADAGWIGEAGPGPSYLDPGSGGPENDFTNRNTTFMTFNLMHIAQMLRAPAASRPTAINAPSGTPAAGRTSPTPTTDSQRRSRVARWLVAGEFRLLSHLCSRGSKVGELAQDTRTSLKTSWYLLGPAFVAAIAYVDPGNVAANVSSGAQFGYLLLWVIVAANVMAALVQYLSAKLGLVTGRSLPEAIGKRMGRPARLAYWAQAEIVAMATDVAEVIGGAIALRIMFNLPLPIGGIITGVVSLLLLTIQDRRGQRLFERVITALLLVIAIGFTASFFVVTPPPNAVLGGLAPRFQGTESVLLAAAIMGATVMPHAVYLHSGLARDRHGHPDPGPQRRRLLRVTRWDVGLAMLIAGGVNAAMLLVAALNMRGRGDTASIEGAYHAVHDTLGATIAVLFAVGLLASGLASSSVGAYAGAMIMQGLLHWSVPMLVRRLITLGPALAILTLGFDPTRTLVLSQVVLSFGIPFAVLPLVKLTGSPAVMGGDTNHRATTWVGWVVAVMVSLLNVMLIYLTVTG</sequence>
<feature type="transmembrane region" description="Helical" evidence="6">
    <location>
        <begin position="514"/>
        <end position="536"/>
    </location>
</feature>
<dbReference type="PANTHER" id="PTHR11706:SF33">
    <property type="entry name" value="NATURAL RESISTANCE-ASSOCIATED MACROPHAGE PROTEIN 2"/>
    <property type="match status" value="1"/>
</dbReference>
<keyword evidence="6" id="KW-0406">Ion transport</keyword>
<dbReference type="GO" id="GO:0005384">
    <property type="term" value="F:manganese ion transmembrane transporter activity"/>
    <property type="evidence" value="ECO:0007669"/>
    <property type="project" value="TreeGrafter"/>
</dbReference>
<feature type="transmembrane region" description="Helical" evidence="6">
    <location>
        <begin position="466"/>
        <end position="485"/>
    </location>
</feature>
<keyword evidence="6" id="KW-1003">Cell membrane</keyword>
<dbReference type="GO" id="GO:0015293">
    <property type="term" value="F:symporter activity"/>
    <property type="evidence" value="ECO:0007669"/>
    <property type="project" value="UniProtKB-UniRule"/>
</dbReference>
<dbReference type="NCBIfam" id="NF037982">
    <property type="entry name" value="Nramp_1"/>
    <property type="match status" value="1"/>
</dbReference>
<evidence type="ECO:0000313" key="9">
    <source>
        <dbReference type="EMBL" id="CAB0185176.1"/>
    </source>
</evidence>
<dbReference type="GO" id="GO:0016491">
    <property type="term" value="F:oxidoreductase activity"/>
    <property type="evidence" value="ECO:0007669"/>
    <property type="project" value="InterPro"/>
</dbReference>
<dbReference type="GO" id="GO:0015086">
    <property type="term" value="F:cadmium ion transmembrane transporter activity"/>
    <property type="evidence" value="ECO:0007669"/>
    <property type="project" value="TreeGrafter"/>
</dbReference>
<evidence type="ECO:0000256" key="4">
    <source>
        <dbReference type="ARBA" id="ARBA00022989"/>
    </source>
</evidence>
<gene>
    <name evidence="6 9" type="primary">mntH</name>
    <name evidence="9" type="ORF">BQ2027_MB0948C</name>
</gene>
<dbReference type="GO" id="GO:0046872">
    <property type="term" value="F:metal ion binding"/>
    <property type="evidence" value="ECO:0007669"/>
    <property type="project" value="UniProtKB-UniRule"/>
</dbReference>
<dbReference type="NCBIfam" id="NF001923">
    <property type="entry name" value="PRK00701.1"/>
    <property type="match status" value="1"/>
</dbReference>
<feature type="region of interest" description="Disordered" evidence="7">
    <location>
        <begin position="223"/>
        <end position="250"/>
    </location>
</feature>
<name>A0A679LD84_MYCBO</name>
<dbReference type="GO" id="GO:0034755">
    <property type="term" value="P:iron ion transmembrane transport"/>
    <property type="evidence" value="ECO:0007669"/>
    <property type="project" value="TreeGrafter"/>
</dbReference>
<reference evidence="9" key="1">
    <citation type="submission" date="2020-02" db="EMBL/GenBank/DDBJ databases">
        <authorList>
            <person name="Farrell D."/>
            <person name="Gordon V S."/>
        </authorList>
    </citation>
    <scope>NUCLEOTIDE SEQUENCE</scope>
    <source>
        <strain evidence="9">AF2122/97</strain>
    </source>
</reference>
<evidence type="ECO:0000256" key="3">
    <source>
        <dbReference type="ARBA" id="ARBA00022692"/>
    </source>
</evidence>
<feature type="transmembrane region" description="Helical" evidence="6">
    <location>
        <begin position="365"/>
        <end position="390"/>
    </location>
</feature>
<dbReference type="PANTHER" id="PTHR11706">
    <property type="entry name" value="SOLUTE CARRIER PROTEIN FAMILY 11 MEMBER"/>
    <property type="match status" value="1"/>
</dbReference>
<keyword evidence="2 6" id="KW-0813">Transport</keyword>
<keyword evidence="5 6" id="KW-0472">Membrane</keyword>
<feature type="transmembrane region" description="Helical" evidence="6">
    <location>
        <begin position="396"/>
        <end position="415"/>
    </location>
</feature>
<comment type="function">
    <text evidence="6">H(+)-stimulated, divalent metal cation uptake system.</text>
</comment>
<dbReference type="InterPro" id="IPR001046">
    <property type="entry name" value="NRAMP_fam"/>
</dbReference>
<dbReference type="Gene3D" id="3.40.50.360">
    <property type="match status" value="1"/>
</dbReference>
<keyword evidence="4 6" id="KW-1133">Transmembrane helix</keyword>
<dbReference type="KEGG" id="mbo:BQ2027_MB0948C"/>
<keyword evidence="3 6" id="KW-0812">Transmembrane</keyword>
<feature type="transmembrane region" description="Helical" evidence="6">
    <location>
        <begin position="661"/>
        <end position="682"/>
    </location>
</feature>
<feature type="transmembrane region" description="Helical" evidence="6">
    <location>
        <begin position="427"/>
        <end position="446"/>
    </location>
</feature>
<feature type="transmembrane region" description="Helical" evidence="6">
    <location>
        <begin position="622"/>
        <end position="641"/>
    </location>
</feature>
<evidence type="ECO:0000259" key="8">
    <source>
        <dbReference type="Pfam" id="PF03358"/>
    </source>
</evidence>
<dbReference type="SUPFAM" id="SSF52218">
    <property type="entry name" value="Flavoproteins"/>
    <property type="match status" value="1"/>
</dbReference>
<feature type="transmembrane region" description="Helical" evidence="6">
    <location>
        <begin position="556"/>
        <end position="586"/>
    </location>
</feature>
<evidence type="ECO:0000256" key="1">
    <source>
        <dbReference type="ARBA" id="ARBA00004141"/>
    </source>
</evidence>
<dbReference type="EMBL" id="LR777660">
    <property type="protein sequence ID" value="CAB0185176.1"/>
    <property type="molecule type" value="Genomic_DNA"/>
</dbReference>
<keyword evidence="6" id="KW-0769">Symport</keyword>
<feature type="domain" description="NADPH-dependent FMN reductase-like" evidence="8">
    <location>
        <begin position="21"/>
        <end position="169"/>
    </location>
</feature>
<dbReference type="Pfam" id="PF01566">
    <property type="entry name" value="Nramp"/>
    <property type="match status" value="1"/>
</dbReference>
<dbReference type="PRINTS" id="PR00447">
    <property type="entry name" value="NATRESASSCMP"/>
</dbReference>
<comment type="similarity">
    <text evidence="6">Belongs to the NRAMP family.</text>
</comment>
<protein>
    <recommendedName>
        <fullName evidence="6">Divalent metal cation transporter MntH</fullName>
    </recommendedName>
</protein>
<dbReference type="HAMAP" id="MF_00221">
    <property type="entry name" value="NRAMP"/>
    <property type="match status" value="1"/>
</dbReference>
<accession>A0A679LD84</accession>
<feature type="transmembrane region" description="Helical" evidence="6">
    <location>
        <begin position="598"/>
        <end position="616"/>
    </location>
</feature>
<evidence type="ECO:0000256" key="2">
    <source>
        <dbReference type="ARBA" id="ARBA00022448"/>
    </source>
</evidence>
<organism evidence="9">
    <name type="scientific">Mycobacterium bovis (strain ATCC BAA-935 / AF2122/97)</name>
    <dbReference type="NCBI Taxonomy" id="233413"/>
    <lineage>
        <taxon>Bacteria</taxon>
        <taxon>Bacillati</taxon>
        <taxon>Actinomycetota</taxon>
        <taxon>Actinomycetes</taxon>
        <taxon>Mycobacteriales</taxon>
        <taxon>Mycobacteriaceae</taxon>
        <taxon>Mycobacterium</taxon>
        <taxon>Mycobacterium tuberculosis complex</taxon>
    </lineage>
</organism>
<evidence type="ECO:0000256" key="7">
    <source>
        <dbReference type="SAM" id="MobiDB-lite"/>
    </source>
</evidence>